<sequence length="1196" mass="135241">MSRRRSQNRRSSAHLSIPTGVLNDNTENYDDVSKDLLWYNESLVRPSTSFTRSRKSHTILDADTTASTAVSTNWYNNLTKSDSTKLLEATVKKNVPVKNNDAESSAESEDDLRPSQKRKAKFGKQRNKKYKVDESNIFHKAFEKTTDSVTKNLSHAVTIEGNEDDNSHQVSNSNVPKRRSIKIISDKLLKKASHKASHIEDANLSAKVLRNRSISYSPSKTLKRKLSLINQESDRDDTLNNSASIIKKPKHKRRVLFSKNKNQSETNVFDAILDSTGYDSISESISKNNASGGNDQLNEKSSAANISVPEKADIEDDIPSDSSSIPKNIRRSVFIKKKSGDLSKNRVSDISTNSKFELSHKSQNKSGKIEGSDEKKENVENTASRSTNLLESSDDENIYDKSHTSQNSENSKDQSVKSKTTDASVSSKNASKLNMSKNKSKFRVKNSMDASQMSKRSTSSIQTNDKESSFNQSKSRVEANNISYVSNRSKNSEGPRFTNQTLNNDFAVPSPVISQSSQPFKNKNYSSKNKTLNTYENVILEGNNYQTPSSSQRNPTQNDSISSTLSLRRSQPIGTSTVDRNAKSKRKPITESPKNISYNSKESEHEESTMPKHIRRTKSNLFQKNNSNEENSIFDKGNESFVIEKQNPNTSIISNMSKRSNTSTLRDAGFQKQIQNIPSKEPLAYVKHTMKKVLEMNENSSNDSLKENQQNDHSSIKLKLSEASFEKRKSKSTLSQVNEEQKKNNSDNSSVKKSNEFLDKDPSDVSIEGSSRSNRNSNAKVSSDVSLENSNRSKSSKESRFETSKEKNTRKNSVSNDKTPNSKQLDTNRVCMLERVSSKISDDFNDDVLLTPRPAQSTLNPHGRPVSRITQFSLGKTLLAETMTPNKITISKGGGYAKTAEYAAVPEDDEDESDLDDSIGDKSKINETQESNDSVNDQQLLSRHPDDIPEDDDQSQEEDMTRFLSEQQSKQTLNNSNQSPSTIPEEVWQNVKKKTDAFKLMMANRIQEERKVLHEKEVKKARVNAKFKRTIAQQEAEKKKSQKKTPNEAYLVKGKLYKQPRLPRPQSWATDRLYKHLWQVLEPKFGLKTRVRSEEFVVELSNTAKFIKSKKKYGDYESELEELIRKMAELGIIEDRIDFYRWCRNYMPYSFRSKVIPMMLPGNIKSIPSFDPKTAYKPILGGSEEVENDSDEDQEN</sequence>
<feature type="region of interest" description="Disordered" evidence="1">
    <location>
        <begin position="699"/>
        <end position="829"/>
    </location>
</feature>
<organism evidence="2 3">
    <name type="scientific">Trichogramma kaykai</name>
    <dbReference type="NCBI Taxonomy" id="54128"/>
    <lineage>
        <taxon>Eukaryota</taxon>
        <taxon>Metazoa</taxon>
        <taxon>Ecdysozoa</taxon>
        <taxon>Arthropoda</taxon>
        <taxon>Hexapoda</taxon>
        <taxon>Insecta</taxon>
        <taxon>Pterygota</taxon>
        <taxon>Neoptera</taxon>
        <taxon>Endopterygota</taxon>
        <taxon>Hymenoptera</taxon>
        <taxon>Apocrita</taxon>
        <taxon>Proctotrupomorpha</taxon>
        <taxon>Chalcidoidea</taxon>
        <taxon>Trichogrammatidae</taxon>
        <taxon>Trichogramma</taxon>
    </lineage>
</organism>
<name>A0ABD2XGZ6_9HYME</name>
<feature type="region of interest" description="Disordered" evidence="1">
    <location>
        <begin position="903"/>
        <end position="988"/>
    </location>
</feature>
<dbReference type="AlphaFoldDB" id="A0ABD2XGZ6"/>
<comment type="caution">
    <text evidence="2">The sequence shown here is derived from an EMBL/GenBank/DDBJ whole genome shotgun (WGS) entry which is preliminary data.</text>
</comment>
<feature type="compositionally biased region" description="Acidic residues" evidence="1">
    <location>
        <begin position="948"/>
        <end position="958"/>
    </location>
</feature>
<feature type="compositionally biased region" description="Basic and acidic residues" evidence="1">
    <location>
        <begin position="367"/>
        <end position="379"/>
    </location>
</feature>
<gene>
    <name evidence="2" type="ORF">TKK_002692</name>
</gene>
<feature type="compositionally biased region" description="Polar residues" evidence="1">
    <location>
        <begin position="964"/>
        <end position="982"/>
    </location>
</feature>
<feature type="compositionally biased region" description="Polar residues" evidence="1">
    <location>
        <begin position="380"/>
        <end position="391"/>
    </location>
</feature>
<feature type="compositionally biased region" description="Acidic residues" evidence="1">
    <location>
        <begin position="906"/>
        <end position="918"/>
    </location>
</feature>
<feature type="region of interest" description="Disordered" evidence="1">
    <location>
        <begin position="544"/>
        <end position="633"/>
    </location>
</feature>
<feature type="region of interest" description="Disordered" evidence="1">
    <location>
        <begin position="340"/>
        <end position="528"/>
    </location>
</feature>
<feature type="compositionally biased region" description="Polar residues" evidence="1">
    <location>
        <begin position="768"/>
        <end position="785"/>
    </location>
</feature>
<feature type="compositionally biased region" description="Polar residues" evidence="1">
    <location>
        <begin position="544"/>
        <end position="579"/>
    </location>
</feature>
<evidence type="ECO:0000313" key="3">
    <source>
        <dbReference type="Proteomes" id="UP001627154"/>
    </source>
</evidence>
<feature type="compositionally biased region" description="Basic and acidic residues" evidence="1">
    <location>
        <begin position="410"/>
        <end position="420"/>
    </location>
</feature>
<feature type="compositionally biased region" description="Low complexity" evidence="1">
    <location>
        <begin position="508"/>
        <end position="519"/>
    </location>
</feature>
<feature type="compositionally biased region" description="Polar residues" evidence="1">
    <location>
        <begin position="619"/>
        <end position="631"/>
    </location>
</feature>
<feature type="compositionally biased region" description="Polar residues" evidence="1">
    <location>
        <begin position="928"/>
        <end position="941"/>
    </location>
</feature>
<feature type="compositionally biased region" description="Basic and acidic residues" evidence="1">
    <location>
        <begin position="601"/>
        <end position="610"/>
    </location>
</feature>
<accession>A0ABD2XGZ6</accession>
<feature type="compositionally biased region" description="Polar residues" evidence="1">
    <location>
        <begin position="811"/>
        <end position="827"/>
    </location>
</feature>
<protein>
    <submittedName>
        <fullName evidence="2">Uncharacterized protein</fullName>
    </submittedName>
</protein>
<evidence type="ECO:0000313" key="2">
    <source>
        <dbReference type="EMBL" id="KAL3404633.1"/>
    </source>
</evidence>
<keyword evidence="3" id="KW-1185">Reference proteome</keyword>
<dbReference type="EMBL" id="JBJJXI010000023">
    <property type="protein sequence ID" value="KAL3404633.1"/>
    <property type="molecule type" value="Genomic_DNA"/>
</dbReference>
<reference evidence="2 3" key="1">
    <citation type="journal article" date="2024" name="bioRxiv">
        <title>A reference genome for Trichogramma kaykai: A tiny desert-dwelling parasitoid wasp with competing sex-ratio distorters.</title>
        <authorList>
            <person name="Culotta J."/>
            <person name="Lindsey A.R."/>
        </authorList>
    </citation>
    <scope>NUCLEOTIDE SEQUENCE [LARGE SCALE GENOMIC DNA]</scope>
    <source>
        <strain evidence="2 3">KSX58</strain>
    </source>
</reference>
<feature type="compositionally biased region" description="Acidic residues" evidence="1">
    <location>
        <begin position="1184"/>
        <end position="1196"/>
    </location>
</feature>
<evidence type="ECO:0000256" key="1">
    <source>
        <dbReference type="SAM" id="MobiDB-lite"/>
    </source>
</evidence>
<feature type="region of interest" description="Disordered" evidence="1">
    <location>
        <begin position="1175"/>
        <end position="1196"/>
    </location>
</feature>
<feature type="region of interest" description="Disordered" evidence="1">
    <location>
        <begin position="95"/>
        <end position="128"/>
    </location>
</feature>
<feature type="compositionally biased region" description="Basic and acidic residues" evidence="1">
    <location>
        <begin position="795"/>
        <end position="809"/>
    </location>
</feature>
<feature type="compositionally biased region" description="Basic residues" evidence="1">
    <location>
        <begin position="115"/>
        <end position="128"/>
    </location>
</feature>
<feature type="compositionally biased region" description="Polar residues" evidence="1">
    <location>
        <begin position="421"/>
        <end position="437"/>
    </location>
</feature>
<feature type="compositionally biased region" description="Basic and acidic residues" evidence="1">
    <location>
        <begin position="753"/>
        <end position="763"/>
    </location>
</feature>
<dbReference type="Proteomes" id="UP001627154">
    <property type="component" value="Unassembled WGS sequence"/>
</dbReference>
<feature type="region of interest" description="Disordered" evidence="1">
    <location>
        <begin position="1"/>
        <end position="26"/>
    </location>
</feature>
<feature type="compositionally biased region" description="Polar residues" evidence="1">
    <location>
        <begin position="448"/>
        <end position="489"/>
    </location>
</feature>
<feature type="compositionally biased region" description="Basic residues" evidence="1">
    <location>
        <begin position="1"/>
        <end position="12"/>
    </location>
</feature>
<proteinExistence type="predicted"/>